<dbReference type="AlphaFoldDB" id="Q2W1U2"/>
<dbReference type="EMBL" id="AP007255">
    <property type="protein sequence ID" value="BAE52183.1"/>
    <property type="molecule type" value="Genomic_DNA"/>
</dbReference>
<dbReference type="HOGENOM" id="CLU_053122_0_0_5"/>
<dbReference type="Proteomes" id="UP000007058">
    <property type="component" value="Chromosome"/>
</dbReference>
<dbReference type="KEGG" id="mag:amb3379"/>
<feature type="region of interest" description="Disordered" evidence="1">
    <location>
        <begin position="381"/>
        <end position="425"/>
    </location>
</feature>
<dbReference type="STRING" id="342108.amb3379"/>
<evidence type="ECO:0000313" key="2">
    <source>
        <dbReference type="EMBL" id="BAE52183.1"/>
    </source>
</evidence>
<gene>
    <name evidence="2" type="ordered locus">amb3379</name>
</gene>
<name>Q2W1U2_PARM1</name>
<organism evidence="2 3">
    <name type="scientific">Paramagnetospirillum magneticum (strain ATCC 700264 / AMB-1)</name>
    <name type="common">Magnetospirillum magneticum</name>
    <dbReference type="NCBI Taxonomy" id="342108"/>
    <lineage>
        <taxon>Bacteria</taxon>
        <taxon>Pseudomonadati</taxon>
        <taxon>Pseudomonadota</taxon>
        <taxon>Alphaproteobacteria</taxon>
        <taxon>Rhodospirillales</taxon>
        <taxon>Magnetospirillaceae</taxon>
        <taxon>Paramagnetospirillum</taxon>
    </lineage>
</organism>
<evidence type="ECO:0000313" key="3">
    <source>
        <dbReference type="Proteomes" id="UP000007058"/>
    </source>
</evidence>
<keyword evidence="3" id="KW-1185">Reference proteome</keyword>
<accession>Q2W1U2</accession>
<feature type="region of interest" description="Disordered" evidence="1">
    <location>
        <begin position="1"/>
        <end position="22"/>
    </location>
</feature>
<protein>
    <submittedName>
        <fullName evidence="2">Uncharacterized protein</fullName>
    </submittedName>
</protein>
<feature type="compositionally biased region" description="Low complexity" evidence="1">
    <location>
        <begin position="381"/>
        <end position="406"/>
    </location>
</feature>
<reference evidence="2 3" key="1">
    <citation type="journal article" date="2005" name="DNA Res.">
        <title>Complete genome sequence of the facultative anaerobic magnetotactic bacterium Magnetospirillum sp. strain AMB-1.</title>
        <authorList>
            <person name="Matsunaga T."/>
            <person name="Okamura Y."/>
            <person name="Fukuda Y."/>
            <person name="Wahyudi A.T."/>
            <person name="Murase Y."/>
            <person name="Takeyama H."/>
        </authorList>
    </citation>
    <scope>NUCLEOTIDE SEQUENCE [LARGE SCALE GENOMIC DNA]</scope>
    <source>
        <strain evidence="3">ATCC 700264 / AMB-1</strain>
    </source>
</reference>
<proteinExistence type="predicted"/>
<sequence length="425" mass="46459">MSASSKARRGPETSPQDDGLDAVRNTLRTQVSEILRVNLTQLSAIPQHLVYDHILDTPDLLHECFQVFRNQPDLFRKVVLRKDKRPATEGDEELWCGRTLDHVVALVVRASAKRYFREAMPAPTPPPVVVEAPSLLHKTAIKLGIKKPAHRAPYVTPQGPGDKLYNMFRDNLRFEWQVPLIPSYSALTPSIVRVLGPRILKLREATQIDILAAEGLGPDGRLPLLLEDARRLRAVDGSIDSNALMEAFTKQGLNAIFPDLDDVALRKAVSQIAVMENKAVDMIFPALEYALKPVTVFLFTAYAKLDIKGFRQAFGPHCALWAVQKLAKHLETQRPWPRSMPGMKSASIAAMAYAIDLDSGMPASAPVRQAPQAVTGVPSNAAVPSMASAAPPLPPSLKKAPAAKSNADLERASRRAKPLASAGAR</sequence>
<evidence type="ECO:0000256" key="1">
    <source>
        <dbReference type="SAM" id="MobiDB-lite"/>
    </source>
</evidence>